<proteinExistence type="predicted"/>
<evidence type="ECO:0000256" key="1">
    <source>
        <dbReference type="SAM" id="MobiDB-lite"/>
    </source>
</evidence>
<organism evidence="2 3">
    <name type="scientific">Anabarilius grahami</name>
    <name type="common">Kanglang fish</name>
    <name type="synonym">Barilius grahami</name>
    <dbReference type="NCBI Taxonomy" id="495550"/>
    <lineage>
        <taxon>Eukaryota</taxon>
        <taxon>Metazoa</taxon>
        <taxon>Chordata</taxon>
        <taxon>Craniata</taxon>
        <taxon>Vertebrata</taxon>
        <taxon>Euteleostomi</taxon>
        <taxon>Actinopterygii</taxon>
        <taxon>Neopterygii</taxon>
        <taxon>Teleostei</taxon>
        <taxon>Ostariophysi</taxon>
        <taxon>Cypriniformes</taxon>
        <taxon>Xenocyprididae</taxon>
        <taxon>Xenocypridinae</taxon>
        <taxon>Xenocypridinae incertae sedis</taxon>
        <taxon>Anabarilius</taxon>
    </lineage>
</organism>
<feature type="region of interest" description="Disordered" evidence="1">
    <location>
        <begin position="1"/>
        <end position="32"/>
    </location>
</feature>
<dbReference type="EMBL" id="RJVU01054446">
    <property type="protein sequence ID" value="ROL08923.1"/>
    <property type="molecule type" value="Genomic_DNA"/>
</dbReference>
<feature type="compositionally biased region" description="Pro residues" evidence="1">
    <location>
        <begin position="310"/>
        <end position="319"/>
    </location>
</feature>
<gene>
    <name evidence="2" type="ORF">DPX16_5259</name>
</gene>
<evidence type="ECO:0000313" key="3">
    <source>
        <dbReference type="Proteomes" id="UP000281406"/>
    </source>
</evidence>
<comment type="caution">
    <text evidence="2">The sequence shown here is derived from an EMBL/GenBank/DDBJ whole genome shotgun (WGS) entry which is preliminary data.</text>
</comment>
<sequence length="338" mass="36699">MRLTRCVSRPSHSSPRRVGGLRGFGSEHPNPATESEFFAETLLDSMCGEDIFLAPVIMPEPICRLPVQLPSMPPSHLRLPSVPRYLLLSVAWLHLGSARNHPLRGTRSPKLRLQPRKSTSCLNPSSWLLRSFRPLPQSEPSAFLPRLTPSARQLHLGQTSLRIRCGLMDRPLLSGPPPLRLRLALPYLPQASSPASVAPTRPQTSGSPPRSREVVAAAPSRPPESSPSLHHLGSSAARWVPSSPSLYTVIPMAALISALPWLLPPSTLPWGTTLAVAWMNIQQSLLKAINWLSPPSAPPWTPGFRLLPVGHPPPEPPPASARFIVTSSTSRTPSGPPL</sequence>
<dbReference type="AlphaFoldDB" id="A0A3N0Y1D9"/>
<accession>A0A3N0Y1D9</accession>
<keyword evidence="3" id="KW-1185">Reference proteome</keyword>
<feature type="compositionally biased region" description="Polar residues" evidence="1">
    <location>
        <begin position="192"/>
        <end position="208"/>
    </location>
</feature>
<feature type="region of interest" description="Disordered" evidence="1">
    <location>
        <begin position="192"/>
        <end position="232"/>
    </location>
</feature>
<name>A0A3N0Y1D9_ANAGA</name>
<reference evidence="2 3" key="1">
    <citation type="submission" date="2018-10" db="EMBL/GenBank/DDBJ databases">
        <title>Genome assembly for a Yunnan-Guizhou Plateau 3E fish, Anabarilius grahami (Regan), and its evolutionary and genetic applications.</title>
        <authorList>
            <person name="Jiang W."/>
        </authorList>
    </citation>
    <scope>NUCLEOTIDE SEQUENCE [LARGE SCALE GENOMIC DNA]</scope>
    <source>
        <strain evidence="2">AG-KIZ</strain>
        <tissue evidence="2">Muscle</tissue>
    </source>
</reference>
<feature type="region of interest" description="Disordered" evidence="1">
    <location>
        <begin position="310"/>
        <end position="338"/>
    </location>
</feature>
<feature type="compositionally biased region" description="Low complexity" evidence="1">
    <location>
        <begin position="326"/>
        <end position="338"/>
    </location>
</feature>
<protein>
    <submittedName>
        <fullName evidence="2">Uncharacterized protein</fullName>
    </submittedName>
</protein>
<evidence type="ECO:0000313" key="2">
    <source>
        <dbReference type="EMBL" id="ROL08923.1"/>
    </source>
</evidence>
<dbReference type="Proteomes" id="UP000281406">
    <property type="component" value="Unassembled WGS sequence"/>
</dbReference>
<feature type="compositionally biased region" description="Low complexity" evidence="1">
    <location>
        <begin position="1"/>
        <end position="18"/>
    </location>
</feature>